<dbReference type="OrthoDB" id="5419659at2"/>
<keyword evidence="3" id="KW-1185">Reference proteome</keyword>
<dbReference type="InterPro" id="IPR031807">
    <property type="entry name" value="HicB-like"/>
</dbReference>
<reference evidence="2 3" key="1">
    <citation type="submission" date="2016-11" db="EMBL/GenBank/DDBJ databases">
        <title>Description of two novel members of the family Erysipelotrichaceae: Ileibacterium lipovorans gen. nov., sp. nov. and Dubosiella newyorkensis, gen. nov., sp. nov.</title>
        <authorList>
            <person name="Cox L.M."/>
            <person name="Sohn J."/>
            <person name="Tyrrell K.L."/>
            <person name="Citron D.M."/>
            <person name="Lawson P.A."/>
            <person name="Patel N.B."/>
            <person name="Iizumi T."/>
            <person name="Perez-Perez G.I."/>
            <person name="Goldstein E.J."/>
            <person name="Blaser M.J."/>
        </authorList>
    </citation>
    <scope>NUCLEOTIDE SEQUENCE [LARGE SCALE GENOMIC DNA]</scope>
    <source>
        <strain evidence="2 3">NYU-BL-A3</strain>
    </source>
</reference>
<dbReference type="Pfam" id="PF15919">
    <property type="entry name" value="HicB_lk_antitox"/>
    <property type="match status" value="1"/>
</dbReference>
<gene>
    <name evidence="2" type="ORF">BO222_03065</name>
</gene>
<dbReference type="SUPFAM" id="SSF143100">
    <property type="entry name" value="TTHA1013/TTHA0281-like"/>
    <property type="match status" value="1"/>
</dbReference>
<feature type="domain" description="HicB-like antitoxin of toxin-antitoxin system" evidence="1">
    <location>
        <begin position="6"/>
        <end position="117"/>
    </location>
</feature>
<organism evidence="2 3">
    <name type="scientific">Ileibacterium valens</name>
    <dbReference type="NCBI Taxonomy" id="1862668"/>
    <lineage>
        <taxon>Bacteria</taxon>
        <taxon>Bacillati</taxon>
        <taxon>Bacillota</taxon>
        <taxon>Erysipelotrichia</taxon>
        <taxon>Erysipelotrichales</taxon>
        <taxon>Erysipelotrichaceae</taxon>
        <taxon>Ileibacterium</taxon>
    </lineage>
</organism>
<comment type="caution">
    <text evidence="2">The sequence shown here is derived from an EMBL/GenBank/DDBJ whole genome shotgun (WGS) entry which is preliminary data.</text>
</comment>
<dbReference type="Gene3D" id="3.30.160.250">
    <property type="match status" value="1"/>
</dbReference>
<name>A0A1U7NHZ2_9FIRM</name>
<evidence type="ECO:0000259" key="1">
    <source>
        <dbReference type="Pfam" id="PF15919"/>
    </source>
</evidence>
<evidence type="ECO:0000313" key="3">
    <source>
        <dbReference type="Proteomes" id="UP000186341"/>
    </source>
</evidence>
<accession>A0A1U7NHZ2</accession>
<dbReference type="Proteomes" id="UP000186341">
    <property type="component" value="Unassembled WGS sequence"/>
</dbReference>
<dbReference type="AlphaFoldDB" id="A0A1U7NHZ2"/>
<protein>
    <recommendedName>
        <fullName evidence="1">HicB-like antitoxin of toxin-antitoxin system domain-containing protein</fullName>
    </recommendedName>
</protein>
<dbReference type="InterPro" id="IPR035069">
    <property type="entry name" value="TTHA1013/TTHA0281-like"/>
</dbReference>
<dbReference type="GeneID" id="82202209"/>
<evidence type="ECO:0000313" key="2">
    <source>
        <dbReference type="EMBL" id="OLU41698.1"/>
    </source>
</evidence>
<sequence>MYINYPALFFKENGSYSVVFPDLNDLATFGNSYDDAMAMAVDLLAGEFHWAKLHSEAVPEPSKIEDIKPDDGSFPVLVSFDVDDYIKKNFEKPVKKTLSIPKWLDDTCKAKRIKFSKVLQEALKHEIGLSN</sequence>
<dbReference type="EMBL" id="MPJW01000078">
    <property type="protein sequence ID" value="OLU41698.1"/>
    <property type="molecule type" value="Genomic_DNA"/>
</dbReference>
<proteinExistence type="predicted"/>
<dbReference type="RefSeq" id="WP_075818233.1">
    <property type="nucleotide sequence ID" value="NZ_CAPNHH010000168.1"/>
</dbReference>